<feature type="domain" description="T6SS Phospholipase effector Tle1-like catalytic" evidence="1">
    <location>
        <begin position="13"/>
        <end position="93"/>
    </location>
</feature>
<evidence type="ECO:0000313" key="3">
    <source>
        <dbReference type="Proteomes" id="UP000233618"/>
    </source>
</evidence>
<protein>
    <recommendedName>
        <fullName evidence="1">T6SS Phospholipase effector Tle1-like catalytic domain-containing protein</fullName>
    </recommendedName>
</protein>
<accession>A0A2N3HY39</accession>
<keyword evidence="3" id="KW-1185">Reference proteome</keyword>
<dbReference type="AlphaFoldDB" id="A0A2N3HY39"/>
<dbReference type="Pfam" id="PF09994">
    <property type="entry name" value="T6SS_Tle1-like_cat"/>
    <property type="match status" value="1"/>
</dbReference>
<comment type="caution">
    <text evidence="2">The sequence shown here is derived from an EMBL/GenBank/DDBJ whole genome shotgun (WGS) entry which is preliminary data.</text>
</comment>
<proteinExistence type="predicted"/>
<dbReference type="InterPro" id="IPR018712">
    <property type="entry name" value="Tle1-like_cat"/>
</dbReference>
<dbReference type="EMBL" id="MVDE01000031">
    <property type="protein sequence ID" value="PKQ62961.1"/>
    <property type="molecule type" value="Genomic_DNA"/>
</dbReference>
<reference evidence="2 3" key="1">
    <citation type="journal article" date="2017" name="Front. Microbiol.">
        <title>Labilibaculum manganireducens gen. nov., sp. nov. and Labilibaculum filiforme sp. nov., Novel Bacteroidetes Isolated from Subsurface Sediments of the Baltic Sea.</title>
        <authorList>
            <person name="Vandieken V."/>
            <person name="Marshall I.P."/>
            <person name="Niemann H."/>
            <person name="Engelen B."/>
            <person name="Cypionka H."/>
        </authorList>
    </citation>
    <scope>NUCLEOTIDE SEQUENCE [LARGE SCALE GENOMIC DNA]</scope>
    <source>
        <strain evidence="2 3">59.10-2M</strain>
    </source>
</reference>
<sequence>MGKAFEEKGIVYDGEIKVQFAGLFDTVPSYKGLSKIVMDEVTRADDVLHLTAMDERRANFSLVNIASKGLQYEKELPGVHSDLGGGYLEEEDEDKKIFFQTRSRSAEKEIEYLLEDSWYKDRSSLTVDPSVMGTYLIGKKKVKYHYSFIPLHIMKKKAVGKPNEIKFIERTLNDNFDPPDDLKKTHDRLDDYVFKKGKPLKYHTVQELIGEIKSKFTDNEIDTILDKMHSRSGIPDSGYKDYIRGKVPKQWVFVYEQGFNQFMNENLHEDDFIQYPELHQKIIDRKQLKYLRLNYFHTSHECIATDEIVDYFNPYKTSVRDVPSREIINDTQYRK</sequence>
<evidence type="ECO:0000259" key="1">
    <source>
        <dbReference type="Pfam" id="PF09994"/>
    </source>
</evidence>
<dbReference type="Proteomes" id="UP000233618">
    <property type="component" value="Unassembled WGS sequence"/>
</dbReference>
<organism evidence="2 3">
    <name type="scientific">Labilibaculum manganireducens</name>
    <dbReference type="NCBI Taxonomy" id="1940525"/>
    <lineage>
        <taxon>Bacteria</taxon>
        <taxon>Pseudomonadati</taxon>
        <taxon>Bacteroidota</taxon>
        <taxon>Bacteroidia</taxon>
        <taxon>Marinilabiliales</taxon>
        <taxon>Marinifilaceae</taxon>
        <taxon>Labilibaculum</taxon>
    </lineage>
</organism>
<name>A0A2N3HY39_9BACT</name>
<gene>
    <name evidence="2" type="ORF">BZG01_16385</name>
</gene>
<evidence type="ECO:0000313" key="2">
    <source>
        <dbReference type="EMBL" id="PKQ62961.1"/>
    </source>
</evidence>